<dbReference type="GO" id="GO:0016020">
    <property type="term" value="C:membrane"/>
    <property type="evidence" value="ECO:0007669"/>
    <property type="project" value="UniProtKB-SubCell"/>
</dbReference>
<comment type="similarity">
    <text evidence="2">Belongs to the EamA transporter family.</text>
</comment>
<evidence type="ECO:0000256" key="1">
    <source>
        <dbReference type="ARBA" id="ARBA00004141"/>
    </source>
</evidence>
<feature type="transmembrane region" description="Helical" evidence="6">
    <location>
        <begin position="290"/>
        <end position="308"/>
    </location>
</feature>
<dbReference type="Proteomes" id="UP000177445">
    <property type="component" value="Chromosome"/>
</dbReference>
<dbReference type="EMBL" id="CP017715">
    <property type="protein sequence ID" value="AOY90173.1"/>
    <property type="molecule type" value="Genomic_DNA"/>
</dbReference>
<dbReference type="InterPro" id="IPR037185">
    <property type="entry name" value="EmrE-like"/>
</dbReference>
<feature type="transmembrane region" description="Helical" evidence="6">
    <location>
        <begin position="228"/>
        <end position="250"/>
    </location>
</feature>
<feature type="transmembrane region" description="Helical" evidence="6">
    <location>
        <begin position="158"/>
        <end position="177"/>
    </location>
</feature>
<feature type="domain" description="EamA" evidence="7">
    <location>
        <begin position="156"/>
        <end position="302"/>
    </location>
</feature>
<feature type="transmembrane region" description="Helical" evidence="6">
    <location>
        <begin position="257"/>
        <end position="278"/>
    </location>
</feature>
<keyword evidence="9" id="KW-1185">Reference proteome</keyword>
<feature type="transmembrane region" description="Helical" evidence="6">
    <location>
        <begin position="117"/>
        <end position="138"/>
    </location>
</feature>
<feature type="transmembrane region" description="Helical" evidence="6">
    <location>
        <begin position="189"/>
        <end position="212"/>
    </location>
</feature>
<evidence type="ECO:0000256" key="6">
    <source>
        <dbReference type="SAM" id="Phobius"/>
    </source>
</evidence>
<keyword evidence="3 6" id="KW-0812">Transmembrane</keyword>
<dbReference type="KEGG" id="msq:BKP64_05800"/>
<evidence type="ECO:0000259" key="7">
    <source>
        <dbReference type="Pfam" id="PF00892"/>
    </source>
</evidence>
<dbReference type="Pfam" id="PF00892">
    <property type="entry name" value="EamA"/>
    <property type="match status" value="2"/>
</dbReference>
<evidence type="ECO:0000256" key="5">
    <source>
        <dbReference type="ARBA" id="ARBA00023136"/>
    </source>
</evidence>
<keyword evidence="5 6" id="KW-0472">Membrane</keyword>
<accession>A0A1D9GRB9</accession>
<gene>
    <name evidence="8" type="ORF">BKP64_05800</name>
</gene>
<evidence type="ECO:0000256" key="4">
    <source>
        <dbReference type="ARBA" id="ARBA00022989"/>
    </source>
</evidence>
<keyword evidence="4 6" id="KW-1133">Transmembrane helix</keyword>
<proteinExistence type="inferred from homology"/>
<dbReference type="PANTHER" id="PTHR32322">
    <property type="entry name" value="INNER MEMBRANE TRANSPORTER"/>
    <property type="match status" value="1"/>
</dbReference>
<protein>
    <recommendedName>
        <fullName evidence="7">EamA domain-containing protein</fullName>
    </recommendedName>
</protein>
<comment type="subcellular location">
    <subcellularLocation>
        <location evidence="1">Membrane</location>
        <topology evidence="1">Multi-pass membrane protein</topology>
    </subcellularLocation>
</comment>
<feature type="transmembrane region" description="Helical" evidence="6">
    <location>
        <begin position="66"/>
        <end position="85"/>
    </location>
</feature>
<evidence type="ECO:0000256" key="3">
    <source>
        <dbReference type="ARBA" id="ARBA00022692"/>
    </source>
</evidence>
<reference evidence="8 9" key="1">
    <citation type="submission" date="2016-10" db="EMBL/GenBank/DDBJ databases">
        <title>Marinobacter salinus sp. nov., a moderately halophilic bacterium isolated from a tidal flat environment.</title>
        <authorList>
            <person name="Park S.-J."/>
        </authorList>
    </citation>
    <scope>NUCLEOTIDE SEQUENCE [LARGE SCALE GENOMIC DNA]</scope>
    <source>
        <strain evidence="8 9">Hb8</strain>
    </source>
</reference>
<sequence>MRTGVLLGAVAGAFWGLVFLSPLVLESFSALEIATGRFLMYGGISLILLAPSFLRIWQRLSLSDIGILMMLGALGNVLFFALLAGSIQDVGIGPASLVVGMAPVVVTLLGRSDKDTLPLSVLAGPLSCIVLGIFFINADAFQMAGEQSQSIGQSVRGLLMAFGALASWSLFTVLNARALKRRAEMSSRLWSSMIGVSAGLWALGLAAILWIARSPSISANAVPDGKDWLLFWVVSFGIGVGGSLIANMFWNGASRRLPISLTGQVFVFEPVFALLYGFVYSSRLPRPMEAIAITMLVAGVLWAMNQYARKARCS</sequence>
<dbReference type="AlphaFoldDB" id="A0A1D9GRB9"/>
<dbReference type="InterPro" id="IPR000620">
    <property type="entry name" value="EamA_dom"/>
</dbReference>
<feature type="transmembrane region" description="Helical" evidence="6">
    <location>
        <begin position="91"/>
        <end position="110"/>
    </location>
</feature>
<feature type="transmembrane region" description="Helical" evidence="6">
    <location>
        <begin position="36"/>
        <end position="54"/>
    </location>
</feature>
<dbReference type="InterPro" id="IPR050638">
    <property type="entry name" value="AA-Vitamin_Transporters"/>
</dbReference>
<dbReference type="SUPFAM" id="SSF103481">
    <property type="entry name" value="Multidrug resistance efflux transporter EmrE"/>
    <property type="match status" value="1"/>
</dbReference>
<dbReference type="PANTHER" id="PTHR32322:SF2">
    <property type="entry name" value="EAMA DOMAIN-CONTAINING PROTEIN"/>
    <property type="match status" value="1"/>
</dbReference>
<feature type="domain" description="EamA" evidence="7">
    <location>
        <begin position="3"/>
        <end position="137"/>
    </location>
</feature>
<evidence type="ECO:0000313" key="8">
    <source>
        <dbReference type="EMBL" id="AOY90173.1"/>
    </source>
</evidence>
<evidence type="ECO:0000256" key="2">
    <source>
        <dbReference type="ARBA" id="ARBA00007362"/>
    </source>
</evidence>
<name>A0A1D9GRB9_9GAMM</name>
<evidence type="ECO:0000313" key="9">
    <source>
        <dbReference type="Proteomes" id="UP000177445"/>
    </source>
</evidence>
<organism evidence="8 9">
    <name type="scientific">Marinobacter salinus</name>
    <dbReference type="NCBI Taxonomy" id="1874317"/>
    <lineage>
        <taxon>Bacteria</taxon>
        <taxon>Pseudomonadati</taxon>
        <taxon>Pseudomonadota</taxon>
        <taxon>Gammaproteobacteria</taxon>
        <taxon>Pseudomonadales</taxon>
        <taxon>Marinobacteraceae</taxon>
        <taxon>Marinobacter</taxon>
    </lineage>
</organism>